<dbReference type="OrthoDB" id="5272396at2759"/>
<dbReference type="EMBL" id="QWIR01000015">
    <property type="protein sequence ID" value="RMY94187.1"/>
    <property type="molecule type" value="Genomic_DNA"/>
</dbReference>
<feature type="region of interest" description="Disordered" evidence="1">
    <location>
        <begin position="74"/>
        <end position="98"/>
    </location>
</feature>
<sequence length="271" mass="31159">MLLHSTNPFRLEPIMIEHGQHAGLKAVVLAPTTTFPFERLPAELRQMVYERLFCRHCTVKFRAFIGHEQNEIWHHSNEDRPPQPRKRERGGPNLHRPEPRCMSLLMTSKPIYTEASPFLYNGHNFFFQNMNHFNSFVQELGTSARFLTSALVAKSGTRLTECCYTLLNQLDSLQNITITLPAVPTERLPVHIEKQWEHAKLFLLSAGVDEKESIRRLDLITFRVGPTQRNVLGSDGKVIKVITAELNEACKKYLKMKIDRHFQAKTKAIGS</sequence>
<dbReference type="Pfam" id="PF24864">
    <property type="entry name" value="DUF7730"/>
    <property type="match status" value="1"/>
</dbReference>
<protein>
    <recommendedName>
        <fullName evidence="2">DUF7730 domain-containing protein</fullName>
    </recommendedName>
</protein>
<dbReference type="InterPro" id="IPR056632">
    <property type="entry name" value="DUF7730"/>
</dbReference>
<evidence type="ECO:0000313" key="3">
    <source>
        <dbReference type="EMBL" id="RMY94187.1"/>
    </source>
</evidence>
<dbReference type="PANTHER" id="PTHR38790">
    <property type="entry name" value="2EXR DOMAIN-CONTAINING PROTEIN-RELATED"/>
    <property type="match status" value="1"/>
</dbReference>
<accession>A0A3M7FZS3</accession>
<name>A0A3M7FZS3_HORWE</name>
<evidence type="ECO:0000259" key="2">
    <source>
        <dbReference type="Pfam" id="PF24864"/>
    </source>
</evidence>
<organism evidence="3 4">
    <name type="scientific">Hortaea werneckii</name>
    <name type="common">Black yeast</name>
    <name type="synonym">Cladosporium werneckii</name>
    <dbReference type="NCBI Taxonomy" id="91943"/>
    <lineage>
        <taxon>Eukaryota</taxon>
        <taxon>Fungi</taxon>
        <taxon>Dikarya</taxon>
        <taxon>Ascomycota</taxon>
        <taxon>Pezizomycotina</taxon>
        <taxon>Dothideomycetes</taxon>
        <taxon>Dothideomycetidae</taxon>
        <taxon>Mycosphaerellales</taxon>
        <taxon>Teratosphaeriaceae</taxon>
        <taxon>Hortaea</taxon>
    </lineage>
</organism>
<evidence type="ECO:0000256" key="1">
    <source>
        <dbReference type="SAM" id="MobiDB-lite"/>
    </source>
</evidence>
<proteinExistence type="predicted"/>
<dbReference type="AlphaFoldDB" id="A0A3M7FZS3"/>
<dbReference type="Proteomes" id="UP000268823">
    <property type="component" value="Unassembled WGS sequence"/>
</dbReference>
<comment type="caution">
    <text evidence="3">The sequence shown here is derived from an EMBL/GenBank/DDBJ whole genome shotgun (WGS) entry which is preliminary data.</text>
</comment>
<dbReference type="VEuPathDB" id="FungiDB:BTJ68_02300"/>
<reference evidence="3 4" key="1">
    <citation type="journal article" date="2018" name="BMC Genomics">
        <title>Genomic evidence for intraspecific hybridization in a clonal and extremely halotolerant yeast.</title>
        <authorList>
            <person name="Gostincar C."/>
            <person name="Stajich J.E."/>
            <person name="Zupancic J."/>
            <person name="Zalar P."/>
            <person name="Gunde-Cimerman N."/>
        </authorList>
    </citation>
    <scope>NUCLEOTIDE SEQUENCE [LARGE SCALE GENOMIC DNA]</scope>
    <source>
        <strain evidence="3 4">EXF-2788</strain>
    </source>
</reference>
<gene>
    <name evidence="3" type="ORF">D0861_01511</name>
</gene>
<feature type="domain" description="DUF7730" evidence="2">
    <location>
        <begin position="37"/>
        <end position="135"/>
    </location>
</feature>
<evidence type="ECO:0000313" key="4">
    <source>
        <dbReference type="Proteomes" id="UP000268823"/>
    </source>
</evidence>